<reference evidence="1" key="3">
    <citation type="submission" date="2025-09" db="UniProtKB">
        <authorList>
            <consortium name="Ensembl"/>
        </authorList>
    </citation>
    <scope>IDENTIFICATION</scope>
</reference>
<accession>H2YDC5</accession>
<dbReference type="GeneTree" id="ENSGT00660000096968"/>
<sequence>MEAAQCKKEVARCANGAEFSKQALDQIEGLVDDIYERKRIMLSEMENAVEDGCLKRLADCERSLAVEKYKHANCDSRIQELQSQLEAANRTSDIMMSLSATRCSRNLNRSLNSSKSTFAVKLNALELSVFPDGNKENCVVDGKVSDVMLTLEAPPRLSEQQAGKLKLLNESALKKIKQMDSL</sequence>
<organism evidence="1 2">
    <name type="scientific">Ciona savignyi</name>
    <name type="common">Pacific transparent sea squirt</name>
    <dbReference type="NCBI Taxonomy" id="51511"/>
    <lineage>
        <taxon>Eukaryota</taxon>
        <taxon>Metazoa</taxon>
        <taxon>Chordata</taxon>
        <taxon>Tunicata</taxon>
        <taxon>Ascidiacea</taxon>
        <taxon>Phlebobranchia</taxon>
        <taxon>Cionidae</taxon>
        <taxon>Ciona</taxon>
    </lineage>
</organism>
<protein>
    <submittedName>
        <fullName evidence="1">Uncharacterized protein</fullName>
    </submittedName>
</protein>
<reference evidence="2" key="1">
    <citation type="submission" date="2003-08" db="EMBL/GenBank/DDBJ databases">
        <authorList>
            <person name="Birren B."/>
            <person name="Nusbaum C."/>
            <person name="Abebe A."/>
            <person name="Abouelleil A."/>
            <person name="Adekoya E."/>
            <person name="Ait-zahra M."/>
            <person name="Allen N."/>
            <person name="Allen T."/>
            <person name="An P."/>
            <person name="Anderson M."/>
            <person name="Anderson S."/>
            <person name="Arachchi H."/>
            <person name="Armbruster J."/>
            <person name="Bachantsang P."/>
            <person name="Baldwin J."/>
            <person name="Barry A."/>
            <person name="Bayul T."/>
            <person name="Blitshsteyn B."/>
            <person name="Bloom T."/>
            <person name="Blye J."/>
            <person name="Boguslavskiy L."/>
            <person name="Borowsky M."/>
            <person name="Boukhgalter B."/>
            <person name="Brunache A."/>
            <person name="Butler J."/>
            <person name="Calixte N."/>
            <person name="Calvo S."/>
            <person name="Camarata J."/>
            <person name="Campo K."/>
            <person name="Chang J."/>
            <person name="Cheshatsang Y."/>
            <person name="Citroen M."/>
            <person name="Collymore A."/>
            <person name="Considine T."/>
            <person name="Cook A."/>
            <person name="Cooke P."/>
            <person name="Corum B."/>
            <person name="Cuomo C."/>
            <person name="David R."/>
            <person name="Dawoe T."/>
            <person name="Degray S."/>
            <person name="Dodge S."/>
            <person name="Dooley K."/>
            <person name="Dorje P."/>
            <person name="Dorjee K."/>
            <person name="Dorris L."/>
            <person name="Duffey N."/>
            <person name="Dupes A."/>
            <person name="Elkins T."/>
            <person name="Engels R."/>
            <person name="Erickson J."/>
            <person name="Farina A."/>
            <person name="Faro S."/>
            <person name="Ferreira P."/>
            <person name="Fischer H."/>
            <person name="Fitzgerald M."/>
            <person name="Foley K."/>
            <person name="Gage D."/>
            <person name="Galagan J."/>
            <person name="Gearin G."/>
            <person name="Gnerre S."/>
            <person name="Gnirke A."/>
            <person name="Goyette A."/>
            <person name="Graham J."/>
            <person name="Grandbois E."/>
            <person name="Gyaltsen K."/>
            <person name="Hafez N."/>
            <person name="Hagopian D."/>
            <person name="Hagos B."/>
            <person name="Hall J."/>
            <person name="Hatcher B."/>
            <person name="Heller A."/>
            <person name="Higgins H."/>
            <person name="Honan T."/>
            <person name="Horn A."/>
            <person name="Houde N."/>
            <person name="Hughes L."/>
            <person name="Hulme W."/>
            <person name="Husby E."/>
            <person name="Iliev I."/>
            <person name="Jaffe D."/>
            <person name="Jones C."/>
            <person name="Kamal M."/>
            <person name="Kamat A."/>
            <person name="Kamvysselis M."/>
            <person name="Karlsson E."/>
            <person name="Kells C."/>
            <person name="Kieu A."/>
            <person name="Kisner P."/>
            <person name="Kodira C."/>
            <person name="Kulbokas E."/>
            <person name="Labutti K."/>
            <person name="Lama D."/>
            <person name="Landers T."/>
            <person name="Leger J."/>
            <person name="Levine S."/>
            <person name="Lewis D."/>
            <person name="Lewis T."/>
            <person name="Lindblad-toh K."/>
            <person name="Liu X."/>
            <person name="Lokyitsang T."/>
            <person name="Lokyitsang Y."/>
            <person name="Lucien O."/>
            <person name="Lui A."/>
            <person name="Ma L.J."/>
            <person name="Mabbitt R."/>
            <person name="Macdonald J."/>
            <person name="Maclean C."/>
            <person name="Major J."/>
            <person name="Manning J."/>
            <person name="Marabella R."/>
            <person name="Maru K."/>
            <person name="Matthews C."/>
            <person name="Mauceli E."/>
            <person name="Mccarthy M."/>
            <person name="Mcdonough S."/>
            <person name="Mcghee T."/>
            <person name="Meldrim J."/>
            <person name="Meneus L."/>
            <person name="Mesirov J."/>
            <person name="Mihalev A."/>
            <person name="Mihova T."/>
            <person name="Mikkelsen T."/>
            <person name="Mlenga V."/>
            <person name="Moru K."/>
            <person name="Mozes J."/>
            <person name="Mulrain L."/>
            <person name="Munson G."/>
            <person name="Naylor J."/>
            <person name="Newes C."/>
            <person name="Nguyen C."/>
            <person name="Nguyen N."/>
            <person name="Nguyen T."/>
            <person name="Nicol R."/>
            <person name="Nielsen C."/>
            <person name="Nizzari M."/>
            <person name="Norbu C."/>
            <person name="Norbu N."/>
            <person name="O'donnell P."/>
            <person name="Okoawo O."/>
            <person name="O'leary S."/>
            <person name="Omotosho B."/>
            <person name="O'neill K."/>
            <person name="Osman S."/>
            <person name="Parker S."/>
            <person name="Perrin D."/>
            <person name="Phunkhang P."/>
            <person name="Piqani B."/>
            <person name="Purcell S."/>
            <person name="Rachupka T."/>
            <person name="Ramasamy U."/>
            <person name="Rameau R."/>
            <person name="Ray V."/>
            <person name="Raymond C."/>
            <person name="Retta R."/>
            <person name="Richardson S."/>
            <person name="Rise C."/>
            <person name="Rodriguez J."/>
            <person name="Rogers J."/>
            <person name="Rogov P."/>
            <person name="Rutman M."/>
            <person name="Schupbach R."/>
            <person name="Seaman C."/>
            <person name="Settipalli S."/>
            <person name="Sharpe T."/>
            <person name="Sheridan J."/>
            <person name="Sherpa N."/>
            <person name="Shi J."/>
            <person name="Smirnov S."/>
            <person name="Smith C."/>
            <person name="Sougnez C."/>
            <person name="Spencer B."/>
            <person name="Stalker J."/>
            <person name="Stange-thomann N."/>
            <person name="Stavropoulos S."/>
            <person name="Stetson K."/>
            <person name="Stone C."/>
            <person name="Stone S."/>
            <person name="Stubbs M."/>
            <person name="Talamas J."/>
            <person name="Tchuinga P."/>
            <person name="Tenzing P."/>
            <person name="Tesfaye S."/>
            <person name="Theodore J."/>
            <person name="Thoulutsang Y."/>
            <person name="Topham K."/>
            <person name="Towey S."/>
            <person name="Tsamla T."/>
            <person name="Tsomo N."/>
            <person name="Vallee D."/>
            <person name="Vassiliev H."/>
            <person name="Venkataraman V."/>
            <person name="Vinson J."/>
            <person name="Vo A."/>
            <person name="Wade C."/>
            <person name="Wang S."/>
            <person name="Wangchuk T."/>
            <person name="Wangdi T."/>
            <person name="Whittaker C."/>
            <person name="Wilkinson J."/>
            <person name="Wu Y."/>
            <person name="Wyman D."/>
            <person name="Yadav S."/>
            <person name="Yang S."/>
            <person name="Yang X."/>
            <person name="Yeager S."/>
            <person name="Yee E."/>
            <person name="Young G."/>
            <person name="Zainoun J."/>
            <person name="Zembeck L."/>
            <person name="Zimmer A."/>
            <person name="Zody M."/>
            <person name="Lander E."/>
        </authorList>
    </citation>
    <scope>NUCLEOTIDE SEQUENCE [LARGE SCALE GENOMIC DNA]</scope>
</reference>
<evidence type="ECO:0000313" key="1">
    <source>
        <dbReference type="Ensembl" id="ENSCSAVP00000003323.1"/>
    </source>
</evidence>
<dbReference type="HOGENOM" id="CLU_1481471_0_0_1"/>
<dbReference type="Ensembl" id="ENSCSAVT00000003374.1">
    <property type="protein sequence ID" value="ENSCSAVP00000003323.1"/>
    <property type="gene ID" value="ENSCSAVG00000001979.1"/>
</dbReference>
<keyword evidence="2" id="KW-1185">Reference proteome</keyword>
<dbReference type="AlphaFoldDB" id="H2YDC5"/>
<reference evidence="1" key="2">
    <citation type="submission" date="2025-08" db="UniProtKB">
        <authorList>
            <consortium name="Ensembl"/>
        </authorList>
    </citation>
    <scope>IDENTIFICATION</scope>
</reference>
<name>H2YDC5_CIOSA</name>
<dbReference type="InParanoid" id="H2YDC5"/>
<proteinExistence type="predicted"/>
<dbReference type="Proteomes" id="UP000007875">
    <property type="component" value="Unassembled WGS sequence"/>
</dbReference>
<evidence type="ECO:0000313" key="2">
    <source>
        <dbReference type="Proteomes" id="UP000007875"/>
    </source>
</evidence>